<dbReference type="EMBL" id="FOWE01000002">
    <property type="protein sequence ID" value="SFO02730.1"/>
    <property type="molecule type" value="Genomic_DNA"/>
</dbReference>
<keyword evidence="3" id="KW-0456">Lyase</keyword>
<dbReference type="Pfam" id="PF01817">
    <property type="entry name" value="CM_2"/>
    <property type="match status" value="1"/>
</dbReference>
<sequence length="104" mass="10917">MAEFRDLAGVRAAIDGLDGELVTLLARRERLVRAAARFKADAAAVRAPDRVEQVVARARRLAGASGGSPEVAERVYRAMIAAFVDLEMSVAEVRDDGPGGPAGA</sequence>
<dbReference type="GO" id="GO:0009697">
    <property type="term" value="P:salicylic acid biosynthetic process"/>
    <property type="evidence" value="ECO:0007669"/>
    <property type="project" value="TreeGrafter"/>
</dbReference>
<protein>
    <submittedName>
        <fullName evidence="3">Isochorismate pyruvate lyase</fullName>
    </submittedName>
</protein>
<dbReference type="GO" id="GO:0046417">
    <property type="term" value="P:chorismate metabolic process"/>
    <property type="evidence" value="ECO:0007669"/>
    <property type="project" value="InterPro"/>
</dbReference>
<proteinExistence type="predicted"/>
<organism evidence="3 4">
    <name type="scientific">Geodermatophilus obscurus</name>
    <dbReference type="NCBI Taxonomy" id="1861"/>
    <lineage>
        <taxon>Bacteria</taxon>
        <taxon>Bacillati</taxon>
        <taxon>Actinomycetota</taxon>
        <taxon>Actinomycetes</taxon>
        <taxon>Geodermatophilales</taxon>
        <taxon>Geodermatophilaceae</taxon>
        <taxon>Geodermatophilus</taxon>
    </lineage>
</organism>
<dbReference type="SMART" id="SM00830">
    <property type="entry name" value="CM_2"/>
    <property type="match status" value="1"/>
</dbReference>
<dbReference type="GO" id="GO:0016829">
    <property type="term" value="F:lyase activity"/>
    <property type="evidence" value="ECO:0007669"/>
    <property type="project" value="UniProtKB-KW"/>
</dbReference>
<dbReference type="Proteomes" id="UP000183642">
    <property type="component" value="Unassembled WGS sequence"/>
</dbReference>
<dbReference type="RefSeq" id="WP_075012418.1">
    <property type="nucleotide sequence ID" value="NZ_FOWE01000002.1"/>
</dbReference>
<dbReference type="Gene3D" id="1.20.59.10">
    <property type="entry name" value="Chorismate mutase"/>
    <property type="match status" value="1"/>
</dbReference>
<dbReference type="InterPro" id="IPR036263">
    <property type="entry name" value="Chorismate_II_sf"/>
</dbReference>
<keyword evidence="3" id="KW-0670">Pyruvate</keyword>
<dbReference type="SUPFAM" id="SSF48600">
    <property type="entry name" value="Chorismate mutase II"/>
    <property type="match status" value="1"/>
</dbReference>
<dbReference type="GO" id="GO:0004106">
    <property type="term" value="F:chorismate mutase activity"/>
    <property type="evidence" value="ECO:0007669"/>
    <property type="project" value="InterPro"/>
</dbReference>
<dbReference type="PANTHER" id="PTHR38041">
    <property type="entry name" value="CHORISMATE MUTASE"/>
    <property type="match status" value="1"/>
</dbReference>
<dbReference type="PANTHER" id="PTHR38041:SF1">
    <property type="entry name" value="CHORISMATE MUTASE"/>
    <property type="match status" value="1"/>
</dbReference>
<keyword evidence="1" id="KW-0413">Isomerase</keyword>
<gene>
    <name evidence="3" type="ORF">SAMN05660359_01043</name>
</gene>
<feature type="domain" description="Chorismate mutase" evidence="2">
    <location>
        <begin position="1"/>
        <end position="91"/>
    </location>
</feature>
<name>A0A1I5DUF4_9ACTN</name>
<dbReference type="PROSITE" id="PS51168">
    <property type="entry name" value="CHORISMATE_MUT_2"/>
    <property type="match status" value="1"/>
</dbReference>
<keyword evidence="4" id="KW-1185">Reference proteome</keyword>
<evidence type="ECO:0000313" key="4">
    <source>
        <dbReference type="Proteomes" id="UP000183642"/>
    </source>
</evidence>
<evidence type="ECO:0000259" key="2">
    <source>
        <dbReference type="PROSITE" id="PS51168"/>
    </source>
</evidence>
<dbReference type="InterPro" id="IPR051331">
    <property type="entry name" value="Chorismate_mutase-related"/>
</dbReference>
<dbReference type="AlphaFoldDB" id="A0A1I5DUF4"/>
<dbReference type="OrthoDB" id="3233357at2"/>
<evidence type="ECO:0000256" key="1">
    <source>
        <dbReference type="ARBA" id="ARBA00023235"/>
    </source>
</evidence>
<dbReference type="InterPro" id="IPR036979">
    <property type="entry name" value="CM_dom_sf"/>
</dbReference>
<dbReference type="InterPro" id="IPR002701">
    <property type="entry name" value="CM_II_prokaryot"/>
</dbReference>
<evidence type="ECO:0000313" key="3">
    <source>
        <dbReference type="EMBL" id="SFO02730.1"/>
    </source>
</evidence>
<reference evidence="4" key="1">
    <citation type="submission" date="2016-10" db="EMBL/GenBank/DDBJ databases">
        <authorList>
            <person name="Varghese N."/>
            <person name="Submissions S."/>
        </authorList>
    </citation>
    <scope>NUCLEOTIDE SEQUENCE [LARGE SCALE GENOMIC DNA]</scope>
    <source>
        <strain evidence="4">DSM 43161</strain>
    </source>
</reference>
<accession>A0A1I5DUF4</accession>